<dbReference type="EMBL" id="JACGWS010000020">
    <property type="protein sequence ID" value="MBC8757465.1"/>
    <property type="molecule type" value="Genomic_DNA"/>
</dbReference>
<protein>
    <recommendedName>
        <fullName evidence="4">Tetratricopeptide repeat protein</fullName>
    </recommendedName>
</protein>
<dbReference type="Gene3D" id="1.25.40.10">
    <property type="entry name" value="Tetratricopeptide repeat domain"/>
    <property type="match status" value="1"/>
</dbReference>
<reference evidence="2 3" key="1">
    <citation type="submission" date="2020-07" db="EMBL/GenBank/DDBJ databases">
        <title>Description of Kordia aestuariivivens sp. nov., isolated from a tidal flat.</title>
        <authorList>
            <person name="Park S."/>
            <person name="Yoon J.-H."/>
        </authorList>
    </citation>
    <scope>NUCLEOTIDE SEQUENCE [LARGE SCALE GENOMIC DNA]</scope>
    <source>
        <strain evidence="2 3">YSTF-M3</strain>
    </source>
</reference>
<keyword evidence="1" id="KW-0472">Membrane</keyword>
<dbReference type="RefSeq" id="WP_187564504.1">
    <property type="nucleotide sequence ID" value="NZ_JACGWS010000020.1"/>
</dbReference>
<evidence type="ECO:0000313" key="3">
    <source>
        <dbReference type="Proteomes" id="UP000619238"/>
    </source>
</evidence>
<dbReference type="Proteomes" id="UP000619238">
    <property type="component" value="Unassembled WGS sequence"/>
</dbReference>
<keyword evidence="1" id="KW-0812">Transmembrane</keyword>
<name>A0ABR7QFX4_9FLAO</name>
<proteinExistence type="predicted"/>
<keyword evidence="1" id="KW-1133">Transmembrane helix</keyword>
<accession>A0ABR7QFX4</accession>
<evidence type="ECO:0008006" key="4">
    <source>
        <dbReference type="Google" id="ProtNLM"/>
    </source>
</evidence>
<sequence length="234" mass="26849">MQHKKYIKGEKLSDEELDSTSEKLIQAKFERDKRKAWEQRLKNEYGVEKEVLQKKRFFKLSKLAIAAAIVGIAGIVLYSIAIFVTPNFETIVNKSIENLDSIDNHALATRGDETIDAQVSAATLAYKNKEYDESIARWETILATESINKNSKGTAYYNLAVCYLQKETSEPQKTIQYLLEARKSKTVQEESNWALALAYLQVNQKENAKDILEEIIHAKAYKYKKAEIIIEFLE</sequence>
<dbReference type="SUPFAM" id="SSF48452">
    <property type="entry name" value="TPR-like"/>
    <property type="match status" value="1"/>
</dbReference>
<comment type="caution">
    <text evidence="2">The sequence shown here is derived from an EMBL/GenBank/DDBJ whole genome shotgun (WGS) entry which is preliminary data.</text>
</comment>
<keyword evidence="3" id="KW-1185">Reference proteome</keyword>
<gene>
    <name evidence="2" type="ORF">H2O64_22535</name>
</gene>
<evidence type="ECO:0000256" key="1">
    <source>
        <dbReference type="SAM" id="Phobius"/>
    </source>
</evidence>
<evidence type="ECO:0000313" key="2">
    <source>
        <dbReference type="EMBL" id="MBC8757465.1"/>
    </source>
</evidence>
<organism evidence="2 3">
    <name type="scientific">Kordia aestuariivivens</name>
    <dbReference type="NCBI Taxonomy" id="2759037"/>
    <lineage>
        <taxon>Bacteria</taxon>
        <taxon>Pseudomonadati</taxon>
        <taxon>Bacteroidota</taxon>
        <taxon>Flavobacteriia</taxon>
        <taxon>Flavobacteriales</taxon>
        <taxon>Flavobacteriaceae</taxon>
        <taxon>Kordia</taxon>
    </lineage>
</organism>
<dbReference type="InterPro" id="IPR011990">
    <property type="entry name" value="TPR-like_helical_dom_sf"/>
</dbReference>
<feature type="transmembrane region" description="Helical" evidence="1">
    <location>
        <begin position="63"/>
        <end position="84"/>
    </location>
</feature>